<gene>
    <name evidence="1" type="ORF">FA95DRAFT_1669012</name>
</gene>
<organism evidence="1 2">
    <name type="scientific">Auriscalpium vulgare</name>
    <dbReference type="NCBI Taxonomy" id="40419"/>
    <lineage>
        <taxon>Eukaryota</taxon>
        <taxon>Fungi</taxon>
        <taxon>Dikarya</taxon>
        <taxon>Basidiomycota</taxon>
        <taxon>Agaricomycotina</taxon>
        <taxon>Agaricomycetes</taxon>
        <taxon>Russulales</taxon>
        <taxon>Auriscalpiaceae</taxon>
        <taxon>Auriscalpium</taxon>
    </lineage>
</organism>
<dbReference type="Proteomes" id="UP000814033">
    <property type="component" value="Unassembled WGS sequence"/>
</dbReference>
<dbReference type="EMBL" id="MU276699">
    <property type="protein sequence ID" value="KAI0037829.1"/>
    <property type="molecule type" value="Genomic_DNA"/>
</dbReference>
<keyword evidence="2" id="KW-1185">Reference proteome</keyword>
<evidence type="ECO:0000313" key="2">
    <source>
        <dbReference type="Proteomes" id="UP000814033"/>
    </source>
</evidence>
<proteinExistence type="predicted"/>
<sequence>MTGPLKRLRVKDRAYFAVSAMQARFILLIDYMRSSLAPAPCTVQASRTSRHLNSDSPVLLVEFNRLKRDYQEHQNENDTKLVAITGDRTHQAVKWDIPAGQAQPQWSCLSRRRRCSTNSSTSSTPRSSLSAASPTSVTGSAARPSSPLPIPTPDILLASPRPVPPQTRGLLFDNARIKPHIAVPKQGAAVPQTVPEKREEVAPGTALALAEERPKNDGESGGCCCLQGSSARTPRNFTSTLAKALGCVFESRGEKGELGDAGKVGAGIGSRSHRWRLEVTDTKSEPAAITPRANGVHSQEDDAHENKPAHETAHSDLEPDEDADTDDADEDKDEWRAEIGHPDKWEGDAAGEWDADNMERGPGLDEDAWDDESSSQRPGLAPCDV</sequence>
<accession>A0ACB8R158</accession>
<evidence type="ECO:0000313" key="1">
    <source>
        <dbReference type="EMBL" id="KAI0037829.1"/>
    </source>
</evidence>
<name>A0ACB8R158_9AGAM</name>
<protein>
    <submittedName>
        <fullName evidence="1">Uncharacterized protein</fullName>
    </submittedName>
</protein>
<reference evidence="1" key="1">
    <citation type="submission" date="2021-02" db="EMBL/GenBank/DDBJ databases">
        <authorList>
            <consortium name="DOE Joint Genome Institute"/>
            <person name="Ahrendt S."/>
            <person name="Looney B.P."/>
            <person name="Miyauchi S."/>
            <person name="Morin E."/>
            <person name="Drula E."/>
            <person name="Courty P.E."/>
            <person name="Chicoki N."/>
            <person name="Fauchery L."/>
            <person name="Kohler A."/>
            <person name="Kuo A."/>
            <person name="Labutti K."/>
            <person name="Pangilinan J."/>
            <person name="Lipzen A."/>
            <person name="Riley R."/>
            <person name="Andreopoulos W."/>
            <person name="He G."/>
            <person name="Johnson J."/>
            <person name="Barry K.W."/>
            <person name="Grigoriev I.V."/>
            <person name="Nagy L."/>
            <person name="Hibbett D."/>
            <person name="Henrissat B."/>
            <person name="Matheny P.B."/>
            <person name="Labbe J."/>
            <person name="Martin F."/>
        </authorList>
    </citation>
    <scope>NUCLEOTIDE SEQUENCE</scope>
    <source>
        <strain evidence="1">FP105234-sp</strain>
    </source>
</reference>
<reference evidence="1" key="2">
    <citation type="journal article" date="2022" name="New Phytol.">
        <title>Evolutionary transition to the ectomycorrhizal habit in the genomes of a hyperdiverse lineage of mushroom-forming fungi.</title>
        <authorList>
            <person name="Looney B."/>
            <person name="Miyauchi S."/>
            <person name="Morin E."/>
            <person name="Drula E."/>
            <person name="Courty P.E."/>
            <person name="Kohler A."/>
            <person name="Kuo A."/>
            <person name="LaButti K."/>
            <person name="Pangilinan J."/>
            <person name="Lipzen A."/>
            <person name="Riley R."/>
            <person name="Andreopoulos W."/>
            <person name="He G."/>
            <person name="Johnson J."/>
            <person name="Nolan M."/>
            <person name="Tritt A."/>
            <person name="Barry K.W."/>
            <person name="Grigoriev I.V."/>
            <person name="Nagy L.G."/>
            <person name="Hibbett D."/>
            <person name="Henrissat B."/>
            <person name="Matheny P.B."/>
            <person name="Labbe J."/>
            <person name="Martin F.M."/>
        </authorList>
    </citation>
    <scope>NUCLEOTIDE SEQUENCE</scope>
    <source>
        <strain evidence="1">FP105234-sp</strain>
    </source>
</reference>
<comment type="caution">
    <text evidence="1">The sequence shown here is derived from an EMBL/GenBank/DDBJ whole genome shotgun (WGS) entry which is preliminary data.</text>
</comment>